<dbReference type="EMBL" id="CP024785">
    <property type="protein sequence ID" value="AUB34291.1"/>
    <property type="molecule type" value="Genomic_DNA"/>
</dbReference>
<dbReference type="AlphaFoldDB" id="A0A2K8SFQ7"/>
<evidence type="ECO:0000313" key="2">
    <source>
        <dbReference type="Proteomes" id="UP000232003"/>
    </source>
</evidence>
<keyword evidence="1" id="KW-0255">Endonuclease</keyword>
<gene>
    <name evidence="1" type="ORF">COO91_00109</name>
</gene>
<keyword evidence="1" id="KW-0378">Hydrolase</keyword>
<accession>A0A2K8SFQ7</accession>
<dbReference type="KEGG" id="nfl:COO91_00109"/>
<keyword evidence="1" id="KW-0540">Nuclease</keyword>
<dbReference type="GO" id="GO:0004519">
    <property type="term" value="F:endonuclease activity"/>
    <property type="evidence" value="ECO:0007669"/>
    <property type="project" value="UniProtKB-KW"/>
</dbReference>
<keyword evidence="2" id="KW-1185">Reference proteome</keyword>
<name>A0A2K8SFQ7_9NOSO</name>
<organism evidence="1 2">
    <name type="scientific">Nostoc flagelliforme CCNUN1</name>
    <dbReference type="NCBI Taxonomy" id="2038116"/>
    <lineage>
        <taxon>Bacteria</taxon>
        <taxon>Bacillati</taxon>
        <taxon>Cyanobacteriota</taxon>
        <taxon>Cyanophyceae</taxon>
        <taxon>Nostocales</taxon>
        <taxon>Nostocaceae</taxon>
        <taxon>Nostoc</taxon>
    </lineage>
</organism>
<evidence type="ECO:0000313" key="1">
    <source>
        <dbReference type="EMBL" id="AUB34291.1"/>
    </source>
</evidence>
<dbReference type="Proteomes" id="UP000232003">
    <property type="component" value="Chromosome"/>
</dbReference>
<protein>
    <submittedName>
        <fullName evidence="1">Endonuclease, Uma2 family</fullName>
    </submittedName>
</protein>
<reference evidence="1 2" key="1">
    <citation type="submission" date="2017-11" db="EMBL/GenBank/DDBJ databases">
        <title>Complete genome of a free-living desiccation-tolerant cyanobacterium and its photosynthetic adaptation to extreme terrestrial habitat.</title>
        <authorList>
            <person name="Shang J."/>
        </authorList>
    </citation>
    <scope>NUCLEOTIDE SEQUENCE [LARGE SCALE GENOMIC DNA]</scope>
    <source>
        <strain evidence="1 2">CCNUN1</strain>
    </source>
</reference>
<proteinExistence type="predicted"/>
<sequence length="39" mass="4711">MLTESSYFPNVREIVQQCLQMANKQTKSEVIRWLKNFLH</sequence>